<dbReference type="GO" id="GO:0005886">
    <property type="term" value="C:plasma membrane"/>
    <property type="evidence" value="ECO:0007669"/>
    <property type="project" value="TreeGrafter"/>
</dbReference>
<sequence length="155" mass="17140">MMKSVGRNQESWALDLELEDLKLLCPDGTEAGLDEYERCHLAAVPTNAVVVRTENRCRVWKYLERLQNAFGNATEGFSLFSSAGYGESDLLFSDGTHHLQRVVGSYTSWLGPTYTTMLQAFECEGVFISAGTGDGTDGRQFDRRLRGESGGEEKG</sequence>
<dbReference type="PROSITE" id="PS51408">
    <property type="entry name" value="TRANSFERRIN_LIKE_4"/>
    <property type="match status" value="1"/>
</dbReference>
<dbReference type="SUPFAM" id="SSF53850">
    <property type="entry name" value="Periplasmic binding protein-like II"/>
    <property type="match status" value="1"/>
</dbReference>
<protein>
    <submittedName>
        <fullName evidence="2">Otolith matrix protein 1</fullName>
    </submittedName>
</protein>
<dbReference type="GO" id="GO:0055037">
    <property type="term" value="C:recycling endosome"/>
    <property type="evidence" value="ECO:0007669"/>
    <property type="project" value="TreeGrafter"/>
</dbReference>
<dbReference type="Pfam" id="PF00405">
    <property type="entry name" value="Transferrin"/>
    <property type="match status" value="1"/>
</dbReference>
<keyword evidence="3" id="KW-1185">Reference proteome</keyword>
<organism evidence="2 3">
    <name type="scientific">Larimichthys crocea</name>
    <name type="common">Large yellow croaker</name>
    <name type="synonym">Pseudosciaena crocea</name>
    <dbReference type="NCBI Taxonomy" id="215358"/>
    <lineage>
        <taxon>Eukaryota</taxon>
        <taxon>Metazoa</taxon>
        <taxon>Chordata</taxon>
        <taxon>Craniata</taxon>
        <taxon>Vertebrata</taxon>
        <taxon>Euteleostomi</taxon>
        <taxon>Actinopterygii</taxon>
        <taxon>Neopterygii</taxon>
        <taxon>Teleostei</taxon>
        <taxon>Neoteleostei</taxon>
        <taxon>Acanthomorphata</taxon>
        <taxon>Eupercaria</taxon>
        <taxon>Sciaenidae</taxon>
        <taxon>Larimichthys</taxon>
    </lineage>
</organism>
<dbReference type="PANTHER" id="PTHR11485">
    <property type="entry name" value="TRANSFERRIN"/>
    <property type="match status" value="1"/>
</dbReference>
<accession>A0A6G0IF37</accession>
<evidence type="ECO:0000313" key="2">
    <source>
        <dbReference type="EMBL" id="KAE8290119.1"/>
    </source>
</evidence>
<dbReference type="GO" id="GO:0005769">
    <property type="term" value="C:early endosome"/>
    <property type="evidence" value="ECO:0007669"/>
    <property type="project" value="TreeGrafter"/>
</dbReference>
<dbReference type="InterPro" id="IPR001156">
    <property type="entry name" value="Transferrin-like_dom"/>
</dbReference>
<comment type="caution">
    <text evidence="2">The sequence shown here is derived from an EMBL/GenBank/DDBJ whole genome shotgun (WGS) entry which is preliminary data.</text>
</comment>
<dbReference type="AlphaFoldDB" id="A0A6G0IF37"/>
<dbReference type="GO" id="GO:0005615">
    <property type="term" value="C:extracellular space"/>
    <property type="evidence" value="ECO:0007669"/>
    <property type="project" value="TreeGrafter"/>
</dbReference>
<proteinExistence type="predicted"/>
<dbReference type="GO" id="GO:0006826">
    <property type="term" value="P:iron ion transport"/>
    <property type="evidence" value="ECO:0007669"/>
    <property type="project" value="TreeGrafter"/>
</dbReference>
<dbReference type="Gene3D" id="3.40.190.10">
    <property type="entry name" value="Periplasmic binding protein-like II"/>
    <property type="match status" value="2"/>
</dbReference>
<evidence type="ECO:0000259" key="1">
    <source>
        <dbReference type="PROSITE" id="PS51408"/>
    </source>
</evidence>
<dbReference type="Proteomes" id="UP000424527">
    <property type="component" value="Unassembled WGS sequence"/>
</dbReference>
<feature type="domain" description="Transferrin-like" evidence="1">
    <location>
        <begin position="1"/>
        <end position="123"/>
    </location>
</feature>
<dbReference type="EMBL" id="REGW02000011">
    <property type="protein sequence ID" value="KAE8290119.1"/>
    <property type="molecule type" value="Genomic_DNA"/>
</dbReference>
<dbReference type="PRINTS" id="PR00422">
    <property type="entry name" value="TRANSFERRIN"/>
</dbReference>
<dbReference type="PANTHER" id="PTHR11485:SF49">
    <property type="entry name" value="OTOLITH MATRIX PROTEIN 1"/>
    <property type="match status" value="1"/>
</dbReference>
<gene>
    <name evidence="2" type="ORF">D5F01_LYC11837</name>
</gene>
<reference evidence="2 3" key="1">
    <citation type="submission" date="2019-07" db="EMBL/GenBank/DDBJ databases">
        <title>Chromosome genome assembly for large yellow croaker.</title>
        <authorList>
            <person name="Xiao S."/>
        </authorList>
    </citation>
    <scope>NUCLEOTIDE SEQUENCE [LARGE SCALE GENOMIC DNA]</scope>
    <source>
        <strain evidence="2">JMULYC20181020</strain>
        <tissue evidence="2">Muscle</tissue>
    </source>
</reference>
<evidence type="ECO:0000313" key="3">
    <source>
        <dbReference type="Proteomes" id="UP000424527"/>
    </source>
</evidence>
<name>A0A6G0IF37_LARCR</name>